<reference evidence="2" key="1">
    <citation type="submission" date="2022-11" db="UniProtKB">
        <authorList>
            <consortium name="WormBaseParasite"/>
        </authorList>
    </citation>
    <scope>IDENTIFICATION</scope>
</reference>
<sequence length="118" mass="13075">MANRNTSSQQPTQPLSIISSSRRRSSIQPTTTHTTTIIPPQSLSSPTSGPLPAGTIIEQQRSPSSGIIDESGVDGSRIQRVIYTHASDRFFERRRDPHQQQPASPSSGGRYYGREHRY</sequence>
<evidence type="ECO:0000313" key="1">
    <source>
        <dbReference type="Proteomes" id="UP000887580"/>
    </source>
</evidence>
<protein>
    <submittedName>
        <fullName evidence="2">Uncharacterized protein</fullName>
    </submittedName>
</protein>
<name>A0AC35G980_9BILA</name>
<proteinExistence type="predicted"/>
<evidence type="ECO:0000313" key="2">
    <source>
        <dbReference type="WBParaSite" id="PS1159_v2.g2978.t1"/>
    </source>
</evidence>
<organism evidence="1 2">
    <name type="scientific">Panagrolaimus sp. PS1159</name>
    <dbReference type="NCBI Taxonomy" id="55785"/>
    <lineage>
        <taxon>Eukaryota</taxon>
        <taxon>Metazoa</taxon>
        <taxon>Ecdysozoa</taxon>
        <taxon>Nematoda</taxon>
        <taxon>Chromadorea</taxon>
        <taxon>Rhabditida</taxon>
        <taxon>Tylenchina</taxon>
        <taxon>Panagrolaimomorpha</taxon>
        <taxon>Panagrolaimoidea</taxon>
        <taxon>Panagrolaimidae</taxon>
        <taxon>Panagrolaimus</taxon>
    </lineage>
</organism>
<dbReference type="Proteomes" id="UP000887580">
    <property type="component" value="Unplaced"/>
</dbReference>
<accession>A0AC35G980</accession>
<dbReference type="WBParaSite" id="PS1159_v2.g2978.t1">
    <property type="protein sequence ID" value="PS1159_v2.g2978.t1"/>
    <property type="gene ID" value="PS1159_v2.g2978"/>
</dbReference>